<dbReference type="GO" id="GO:0016787">
    <property type="term" value="F:hydrolase activity"/>
    <property type="evidence" value="ECO:0007669"/>
    <property type="project" value="UniProtKB-KW"/>
</dbReference>
<evidence type="ECO:0000313" key="4">
    <source>
        <dbReference type="Proteomes" id="UP000770015"/>
    </source>
</evidence>
<feature type="domain" description="AB hydrolase-1" evidence="2">
    <location>
        <begin position="86"/>
        <end position="379"/>
    </location>
</feature>
<dbReference type="InterPro" id="IPR000073">
    <property type="entry name" value="AB_hydrolase_1"/>
</dbReference>
<dbReference type="CDD" id="cd12809">
    <property type="entry name" value="Esterase_713_like-2"/>
    <property type="match status" value="1"/>
</dbReference>
<dbReference type="InterPro" id="IPR029058">
    <property type="entry name" value="AB_hydrolase_fold"/>
</dbReference>
<dbReference type="Pfam" id="PF12697">
    <property type="entry name" value="Abhydrolase_6"/>
    <property type="match status" value="1"/>
</dbReference>
<comment type="caution">
    <text evidence="3">The sequence shown here is derived from an EMBL/GenBank/DDBJ whole genome shotgun (WGS) entry which is preliminary data.</text>
</comment>
<feature type="chain" id="PRO_5040477517" evidence="1">
    <location>
        <begin position="21"/>
        <end position="390"/>
    </location>
</feature>
<sequence>MVHLASLIATTAWGLSAAAACVSCKGENAVSAKCPSREAAHYRDFFYVGGRKVPSPAGGDITADQLYVEKLTPAGGDPRHGDAKPIIFVHGGGGSGTSWLNTPDGRPGWASNFLNKGHTVYIVDYAAVGRSSANNIEDYTMVSSMSTLAVEMGFTAVAAFNTYPQSQLHTQWPGTGRVGDPTFDQFQKAFIPINMNFANFELAMRASGCELLRLIGEPAYVISHSMGARAPLVMSNDCPERMAGNINIEGTTIPFWSYGWGLGGSRTNPWGLALTPLDYDPPVSDPSELQVEAVGNETMALRNCYRQKEPARQLPKVASVPYVQITGEASVHVTYDHCTVDYLRQVGGDPEYIKLGDIGIKGNGHFMHLEKNSDEIADVVSDWIKRTEAK</sequence>
<dbReference type="Gene3D" id="3.40.50.1820">
    <property type="entry name" value="alpha/beta hydrolase"/>
    <property type="match status" value="1"/>
</dbReference>
<keyword evidence="3" id="KW-0378">Hydrolase</keyword>
<organism evidence="3 4">
    <name type="scientific">Plectosphaerella plurivora</name>
    <dbReference type="NCBI Taxonomy" id="936078"/>
    <lineage>
        <taxon>Eukaryota</taxon>
        <taxon>Fungi</taxon>
        <taxon>Dikarya</taxon>
        <taxon>Ascomycota</taxon>
        <taxon>Pezizomycotina</taxon>
        <taxon>Sordariomycetes</taxon>
        <taxon>Hypocreomycetidae</taxon>
        <taxon>Glomerellales</taxon>
        <taxon>Plectosphaerellaceae</taxon>
        <taxon>Plectosphaerella</taxon>
    </lineage>
</organism>
<evidence type="ECO:0000259" key="2">
    <source>
        <dbReference type="Pfam" id="PF12697"/>
    </source>
</evidence>
<dbReference type="EMBL" id="JAGSXJ010000003">
    <property type="protein sequence ID" value="KAH6693683.1"/>
    <property type="molecule type" value="Genomic_DNA"/>
</dbReference>
<reference evidence="3" key="1">
    <citation type="journal article" date="2021" name="Nat. Commun.">
        <title>Genetic determinants of endophytism in the Arabidopsis root mycobiome.</title>
        <authorList>
            <person name="Mesny F."/>
            <person name="Miyauchi S."/>
            <person name="Thiergart T."/>
            <person name="Pickel B."/>
            <person name="Atanasova L."/>
            <person name="Karlsson M."/>
            <person name="Huettel B."/>
            <person name="Barry K.W."/>
            <person name="Haridas S."/>
            <person name="Chen C."/>
            <person name="Bauer D."/>
            <person name="Andreopoulos W."/>
            <person name="Pangilinan J."/>
            <person name="LaButti K."/>
            <person name="Riley R."/>
            <person name="Lipzen A."/>
            <person name="Clum A."/>
            <person name="Drula E."/>
            <person name="Henrissat B."/>
            <person name="Kohler A."/>
            <person name="Grigoriev I.V."/>
            <person name="Martin F.M."/>
            <person name="Hacquard S."/>
        </authorList>
    </citation>
    <scope>NUCLEOTIDE SEQUENCE</scope>
    <source>
        <strain evidence="3">MPI-SDFR-AT-0117</strain>
    </source>
</reference>
<evidence type="ECO:0000256" key="1">
    <source>
        <dbReference type="SAM" id="SignalP"/>
    </source>
</evidence>
<dbReference type="PANTHER" id="PTHR43194:SF4">
    <property type="entry name" value="AB HYDROLASE-1 DOMAIN-CONTAINING PROTEIN"/>
    <property type="match status" value="1"/>
</dbReference>
<feature type="signal peptide" evidence="1">
    <location>
        <begin position="1"/>
        <end position="20"/>
    </location>
</feature>
<dbReference type="SUPFAM" id="SSF53474">
    <property type="entry name" value="alpha/beta-Hydrolases"/>
    <property type="match status" value="1"/>
</dbReference>
<keyword evidence="4" id="KW-1185">Reference proteome</keyword>
<evidence type="ECO:0000313" key="3">
    <source>
        <dbReference type="EMBL" id="KAH6693683.1"/>
    </source>
</evidence>
<proteinExistence type="predicted"/>
<accession>A0A9P9AEQ4</accession>
<keyword evidence="1" id="KW-0732">Signal</keyword>
<gene>
    <name evidence="3" type="ORF">F5X68DRAFT_199511</name>
</gene>
<dbReference type="PANTHER" id="PTHR43194">
    <property type="entry name" value="HYDROLASE ALPHA/BETA FOLD FAMILY"/>
    <property type="match status" value="1"/>
</dbReference>
<dbReference type="OrthoDB" id="9978720at2759"/>
<dbReference type="InterPro" id="IPR050228">
    <property type="entry name" value="Carboxylesterase_BioH"/>
</dbReference>
<dbReference type="AlphaFoldDB" id="A0A9P9AEQ4"/>
<dbReference type="Proteomes" id="UP000770015">
    <property type="component" value="Unassembled WGS sequence"/>
</dbReference>
<name>A0A9P9AEQ4_9PEZI</name>
<protein>
    <submittedName>
        <fullName evidence="3">Alpha/Beta hydrolase protein</fullName>
    </submittedName>
</protein>